<dbReference type="KEGG" id="tpf:TPHA_0D00510"/>
<dbReference type="InterPro" id="IPR039883">
    <property type="entry name" value="Fcf2/DNTTIP2"/>
</dbReference>
<dbReference type="RefSeq" id="XP_003685129.1">
    <property type="nucleotide sequence ID" value="XM_003685081.1"/>
</dbReference>
<dbReference type="GO" id="GO:0000472">
    <property type="term" value="P:endonucleolytic cleavage to generate mature 5'-end of SSU-rRNA from (SSU-rRNA, 5.8S rRNA, LSU-rRNA)"/>
    <property type="evidence" value="ECO:0007669"/>
    <property type="project" value="EnsemblFungi"/>
</dbReference>
<evidence type="ECO:0000259" key="4">
    <source>
        <dbReference type="Pfam" id="PF08698"/>
    </source>
</evidence>
<protein>
    <recommendedName>
        <fullName evidence="4">Fcf2 pre-rRNA processing C-terminal domain-containing protein</fullName>
    </recommendedName>
</protein>
<dbReference type="GO" id="GO:0000480">
    <property type="term" value="P:endonucleolytic cleavage in 5'-ETS of tricistronic rRNA transcript (SSU-rRNA, 5.8S rRNA, LSU-rRNA)"/>
    <property type="evidence" value="ECO:0007669"/>
    <property type="project" value="EnsemblFungi"/>
</dbReference>
<reference evidence="5 6" key="1">
    <citation type="journal article" date="2011" name="Proc. Natl. Acad. Sci. U.S.A.">
        <title>Evolutionary erosion of yeast sex chromosomes by mating-type switching accidents.</title>
        <authorList>
            <person name="Gordon J.L."/>
            <person name="Armisen D."/>
            <person name="Proux-Wera E."/>
            <person name="Oheigeartaigh S.S."/>
            <person name="Byrne K.P."/>
            <person name="Wolfe K.H."/>
        </authorList>
    </citation>
    <scope>NUCLEOTIDE SEQUENCE [LARGE SCALE GENOMIC DNA]</scope>
    <source>
        <strain evidence="6">ATCC 24235 / CBS 4417 / NBRC 1672 / NRRL Y-8282 / UCD 70-5</strain>
    </source>
</reference>
<feature type="compositionally biased region" description="Basic and acidic residues" evidence="3">
    <location>
        <begin position="81"/>
        <end position="105"/>
    </location>
</feature>
<evidence type="ECO:0000256" key="1">
    <source>
        <dbReference type="ARBA" id="ARBA00004604"/>
    </source>
</evidence>
<dbReference type="HOGENOM" id="CLU_075129_2_0_1"/>
<dbReference type="GO" id="GO:0000447">
    <property type="term" value="P:endonucleolytic cleavage in ITS1 to separate SSU-rRNA from 5.8S rRNA and LSU-rRNA from tricistronic rRNA transcript (SSU-rRNA, 5.8S rRNA, LSU-rRNA)"/>
    <property type="evidence" value="ECO:0007669"/>
    <property type="project" value="EnsemblFungi"/>
</dbReference>
<sequence>MDKTVEDLFKQLKEASKTEEVNKNGNGTVSLEEEDISENKDVLQLDDDSKDTEKEFEKIEKNLRQLPKLQNEFDQLSKVSNNDEKKHEDIQGKKAVKLENREKSARSTTDWFTMPKVDSYKRDQVQRDLLLLKHRSALDPKRHYKKDKWKVPDRFSVGTIVEDKTEFFSSRMTNKQRKSTMLETLMADDDSNKYFKRKYAEIQDRKTSGKKGHYKKIKEMRKRK</sequence>
<dbReference type="Pfam" id="PF08698">
    <property type="entry name" value="Fcf2"/>
    <property type="match status" value="1"/>
</dbReference>
<feature type="domain" description="Fcf2 pre-rRNA processing C-terminal" evidence="4">
    <location>
        <begin position="105"/>
        <end position="198"/>
    </location>
</feature>
<evidence type="ECO:0000256" key="2">
    <source>
        <dbReference type="ARBA" id="ARBA00023242"/>
    </source>
</evidence>
<accession>G8BS74</accession>
<dbReference type="GeneID" id="11534588"/>
<feature type="region of interest" description="Disordered" evidence="3">
    <location>
        <begin position="204"/>
        <end position="224"/>
    </location>
</feature>
<keyword evidence="6" id="KW-1185">Reference proteome</keyword>
<dbReference type="GO" id="GO:0005730">
    <property type="term" value="C:nucleolus"/>
    <property type="evidence" value="ECO:0007669"/>
    <property type="project" value="UniProtKB-SubCell"/>
</dbReference>
<gene>
    <name evidence="5" type="primary">TPHA0D00510</name>
    <name evidence="5" type="ordered locus">TPHA_0D00510</name>
</gene>
<evidence type="ECO:0000256" key="3">
    <source>
        <dbReference type="SAM" id="MobiDB-lite"/>
    </source>
</evidence>
<dbReference type="STRING" id="1071381.G8BS74"/>
<dbReference type="OMA" id="DDTNKYF"/>
<feature type="compositionally biased region" description="Basic residues" evidence="3">
    <location>
        <begin position="208"/>
        <end position="224"/>
    </location>
</feature>
<feature type="region of interest" description="Disordered" evidence="3">
    <location>
        <begin position="77"/>
        <end position="107"/>
    </location>
</feature>
<name>G8BS74_TETPH</name>
<dbReference type="GO" id="GO:0003723">
    <property type="term" value="F:RNA binding"/>
    <property type="evidence" value="ECO:0007669"/>
    <property type="project" value="TreeGrafter"/>
</dbReference>
<dbReference type="OrthoDB" id="427886at2759"/>
<comment type="subcellular location">
    <subcellularLocation>
        <location evidence="1">Nucleus</location>
        <location evidence="1">Nucleolus</location>
    </subcellularLocation>
</comment>
<proteinExistence type="predicted"/>
<dbReference type="EMBL" id="HE612859">
    <property type="protein sequence ID" value="CCE62695.1"/>
    <property type="molecule type" value="Genomic_DNA"/>
</dbReference>
<dbReference type="Proteomes" id="UP000005666">
    <property type="component" value="Chromosome 4"/>
</dbReference>
<dbReference type="PANTHER" id="PTHR21686:SF12">
    <property type="entry name" value="DEOXYNUCLEOTIDYLTRANSFERASE TERMINAL-INTERACTING PROTEIN 2"/>
    <property type="match status" value="1"/>
</dbReference>
<dbReference type="eggNOG" id="KOG3100">
    <property type="taxonomic scope" value="Eukaryota"/>
</dbReference>
<dbReference type="PANTHER" id="PTHR21686">
    <property type="entry name" value="DEOXYNUCLEOTIDYLTRANSFERASE TERMINAL-INTERACTING PROTEIN 2"/>
    <property type="match status" value="1"/>
</dbReference>
<feature type="region of interest" description="Disordered" evidence="3">
    <location>
        <begin position="17"/>
        <end position="51"/>
    </location>
</feature>
<evidence type="ECO:0000313" key="6">
    <source>
        <dbReference type="Proteomes" id="UP000005666"/>
    </source>
</evidence>
<dbReference type="AlphaFoldDB" id="G8BS74"/>
<dbReference type="InterPro" id="IPR014810">
    <property type="entry name" value="Fcf2_C"/>
</dbReference>
<keyword evidence="2" id="KW-0539">Nucleus</keyword>
<evidence type="ECO:0000313" key="5">
    <source>
        <dbReference type="EMBL" id="CCE62695.1"/>
    </source>
</evidence>
<organism evidence="5 6">
    <name type="scientific">Tetrapisispora phaffii (strain ATCC 24235 / CBS 4417 / NBRC 1672 / NRRL Y-8282 / UCD 70-5)</name>
    <name type="common">Yeast</name>
    <name type="synonym">Fabospora phaffii</name>
    <dbReference type="NCBI Taxonomy" id="1071381"/>
    <lineage>
        <taxon>Eukaryota</taxon>
        <taxon>Fungi</taxon>
        <taxon>Dikarya</taxon>
        <taxon>Ascomycota</taxon>
        <taxon>Saccharomycotina</taxon>
        <taxon>Saccharomycetes</taxon>
        <taxon>Saccharomycetales</taxon>
        <taxon>Saccharomycetaceae</taxon>
        <taxon>Tetrapisispora</taxon>
    </lineage>
</organism>